<dbReference type="InterPro" id="IPR001647">
    <property type="entry name" value="HTH_TetR"/>
</dbReference>
<dbReference type="EMBL" id="BLRX01000108">
    <property type="protein sequence ID" value="GFP25508.1"/>
    <property type="molecule type" value="Genomic_DNA"/>
</dbReference>
<dbReference type="PANTHER" id="PTHR30055:SF226">
    <property type="entry name" value="HTH-TYPE TRANSCRIPTIONAL REGULATOR PKSA"/>
    <property type="match status" value="1"/>
</dbReference>
<dbReference type="InterPro" id="IPR036271">
    <property type="entry name" value="Tet_transcr_reg_TetR-rel_C_sf"/>
</dbReference>
<dbReference type="Pfam" id="PF00440">
    <property type="entry name" value="TetR_N"/>
    <property type="match status" value="1"/>
</dbReference>
<accession>A0A6V8P4G5</accession>
<dbReference type="PRINTS" id="PR00455">
    <property type="entry name" value="HTHTETR"/>
</dbReference>
<gene>
    <name evidence="4" type="ORF">HKBW3S25_00988</name>
    <name evidence="5" type="ORF">HKBW3S33_00781</name>
</gene>
<dbReference type="GO" id="GO:0000976">
    <property type="term" value="F:transcription cis-regulatory region binding"/>
    <property type="evidence" value="ECO:0007669"/>
    <property type="project" value="TreeGrafter"/>
</dbReference>
<sequence length="219" mass="25126">MSAKPPLVKPLLSSDLLPLAKQKRKRKRQSKTYEQLLATAVKVFSKKGYHNTSIEELMDSIGIAKSVLYYYFKSKEALFATIIEMGVSSFIAMLKEAIREESDIRGRLEAAARTYAYFYEHNVDFFRVLVDEVRIPRQNFATKYPDFYQAYRDVLADIISEGVRSGIIRPLNPQVAAQALVGMLDIFLVQHSSDDVQEKMDMGKIFSEVFDIYWNGIRS</sequence>
<dbReference type="SUPFAM" id="SSF46689">
    <property type="entry name" value="Homeodomain-like"/>
    <property type="match status" value="1"/>
</dbReference>
<dbReference type="EMBL" id="BLRY01000031">
    <property type="protein sequence ID" value="GFP27368.1"/>
    <property type="molecule type" value="Genomic_DNA"/>
</dbReference>
<dbReference type="Pfam" id="PF17932">
    <property type="entry name" value="TetR_C_24"/>
    <property type="match status" value="1"/>
</dbReference>
<keyword evidence="1 2" id="KW-0238">DNA-binding</keyword>
<dbReference type="InterPro" id="IPR041490">
    <property type="entry name" value="KstR2_TetR_C"/>
</dbReference>
<dbReference type="SUPFAM" id="SSF48498">
    <property type="entry name" value="Tetracyclin repressor-like, C-terminal domain"/>
    <property type="match status" value="1"/>
</dbReference>
<evidence type="ECO:0000256" key="1">
    <source>
        <dbReference type="ARBA" id="ARBA00023125"/>
    </source>
</evidence>
<evidence type="ECO:0000313" key="6">
    <source>
        <dbReference type="Proteomes" id="UP000543224"/>
    </source>
</evidence>
<keyword evidence="7" id="KW-1185">Reference proteome</keyword>
<dbReference type="InterPro" id="IPR050109">
    <property type="entry name" value="HTH-type_TetR-like_transc_reg"/>
</dbReference>
<feature type="domain" description="HTH tetR-type" evidence="3">
    <location>
        <begin position="30"/>
        <end position="90"/>
    </location>
</feature>
<dbReference type="InterPro" id="IPR009057">
    <property type="entry name" value="Homeodomain-like_sf"/>
</dbReference>
<protein>
    <recommendedName>
        <fullName evidence="3">HTH tetR-type domain-containing protein</fullName>
    </recommendedName>
</protein>
<dbReference type="Proteomes" id="UP000591948">
    <property type="component" value="Unassembled WGS sequence"/>
</dbReference>
<organism evidence="5 7">
    <name type="scientific">Candidatus Hakubella thermalkaliphila</name>
    <dbReference type="NCBI Taxonomy" id="2754717"/>
    <lineage>
        <taxon>Bacteria</taxon>
        <taxon>Bacillati</taxon>
        <taxon>Actinomycetota</taxon>
        <taxon>Actinomycetota incertae sedis</taxon>
        <taxon>Candidatus Hakubellales</taxon>
        <taxon>Candidatus Hakubellaceae</taxon>
        <taxon>Candidatus Hakubella</taxon>
    </lineage>
</organism>
<feature type="DNA-binding region" description="H-T-H motif" evidence="2">
    <location>
        <begin position="53"/>
        <end position="72"/>
    </location>
</feature>
<dbReference type="Gene3D" id="1.10.10.60">
    <property type="entry name" value="Homeodomain-like"/>
    <property type="match status" value="1"/>
</dbReference>
<evidence type="ECO:0000313" key="4">
    <source>
        <dbReference type="EMBL" id="GFP25508.1"/>
    </source>
</evidence>
<dbReference type="Proteomes" id="UP000543224">
    <property type="component" value="Unassembled WGS sequence"/>
</dbReference>
<dbReference type="GO" id="GO:0003700">
    <property type="term" value="F:DNA-binding transcription factor activity"/>
    <property type="evidence" value="ECO:0007669"/>
    <property type="project" value="TreeGrafter"/>
</dbReference>
<dbReference type="RefSeq" id="WP_176233269.1">
    <property type="nucleotide sequence ID" value="NZ_BLRY01000031.1"/>
</dbReference>
<evidence type="ECO:0000313" key="5">
    <source>
        <dbReference type="EMBL" id="GFP27368.1"/>
    </source>
</evidence>
<evidence type="ECO:0000259" key="3">
    <source>
        <dbReference type="PROSITE" id="PS50977"/>
    </source>
</evidence>
<proteinExistence type="predicted"/>
<dbReference type="PANTHER" id="PTHR30055">
    <property type="entry name" value="HTH-TYPE TRANSCRIPTIONAL REGULATOR RUTR"/>
    <property type="match status" value="1"/>
</dbReference>
<reference evidence="6 7" key="1">
    <citation type="journal article" date="2020" name="Front. Microbiol.">
        <title>Single-cell genomics of novel Actinobacteria with the Wood-Ljungdahl pathway discovered in a serpentinizing system.</title>
        <authorList>
            <person name="Merino N."/>
            <person name="Kawai M."/>
            <person name="Boyd E.S."/>
            <person name="Colman D.R."/>
            <person name="McGlynn S.E."/>
            <person name="Nealson K.H."/>
            <person name="Kurokawa K."/>
            <person name="Hongoh Y."/>
        </authorList>
    </citation>
    <scope>NUCLEOTIDE SEQUENCE [LARGE SCALE GENOMIC DNA]</scope>
    <source>
        <strain evidence="4 6">S25</strain>
        <strain evidence="5 7">S33</strain>
    </source>
</reference>
<name>A0A6V8P4G5_9ACTN</name>
<comment type="caution">
    <text evidence="5">The sequence shown here is derived from an EMBL/GenBank/DDBJ whole genome shotgun (WGS) entry which is preliminary data.</text>
</comment>
<dbReference type="AlphaFoldDB" id="A0A6V8P4G5"/>
<evidence type="ECO:0000313" key="7">
    <source>
        <dbReference type="Proteomes" id="UP000591948"/>
    </source>
</evidence>
<dbReference type="Gene3D" id="1.10.357.10">
    <property type="entry name" value="Tetracycline Repressor, domain 2"/>
    <property type="match status" value="1"/>
</dbReference>
<dbReference type="PROSITE" id="PS50977">
    <property type="entry name" value="HTH_TETR_2"/>
    <property type="match status" value="1"/>
</dbReference>
<evidence type="ECO:0000256" key="2">
    <source>
        <dbReference type="PROSITE-ProRule" id="PRU00335"/>
    </source>
</evidence>